<dbReference type="Proteomes" id="UP001246244">
    <property type="component" value="Unassembled WGS sequence"/>
</dbReference>
<dbReference type="InterPro" id="IPR051200">
    <property type="entry name" value="Host-pathogen_enzymatic-act"/>
</dbReference>
<dbReference type="Pfam" id="PF10282">
    <property type="entry name" value="Lactonase"/>
    <property type="match status" value="1"/>
</dbReference>
<dbReference type="InterPro" id="IPR011045">
    <property type="entry name" value="N2O_reductase_N"/>
</dbReference>
<comment type="caution">
    <text evidence="3">The sequence shown here is derived from an EMBL/GenBank/DDBJ whole genome shotgun (WGS) entry which is preliminary data.</text>
</comment>
<reference evidence="4" key="1">
    <citation type="submission" date="2023-07" db="EMBL/GenBank/DDBJ databases">
        <title>Whole-genome sequencing of a new Methanosarcina sp. Z-7115.</title>
        <authorList>
            <person name="Zhilina T.N."/>
            <person name="Merkel A.Y."/>
        </authorList>
    </citation>
    <scope>NUCLEOTIDE SEQUENCE [LARGE SCALE GENOMIC DNA]</scope>
    <source>
        <strain evidence="4">Z-7115</strain>
    </source>
</reference>
<dbReference type="SUPFAM" id="SSF49299">
    <property type="entry name" value="PKD domain"/>
    <property type="match status" value="2"/>
</dbReference>
<dbReference type="InterPro" id="IPR035986">
    <property type="entry name" value="PKD_dom_sf"/>
</dbReference>
<accession>A0ABU2D5W8</accession>
<dbReference type="PROSITE" id="PS50093">
    <property type="entry name" value="PKD"/>
    <property type="match status" value="3"/>
</dbReference>
<dbReference type="InterPro" id="IPR015943">
    <property type="entry name" value="WD40/YVTN_repeat-like_dom_sf"/>
</dbReference>
<organism evidence="3 4">
    <name type="scientific">Methanosarcina baikalica</name>
    <dbReference type="NCBI Taxonomy" id="3073890"/>
    <lineage>
        <taxon>Archaea</taxon>
        <taxon>Methanobacteriati</taxon>
        <taxon>Methanobacteriota</taxon>
        <taxon>Stenosarchaea group</taxon>
        <taxon>Methanomicrobia</taxon>
        <taxon>Methanosarcinales</taxon>
        <taxon>Methanosarcinaceae</taxon>
        <taxon>Methanosarcina</taxon>
    </lineage>
</organism>
<dbReference type="Pfam" id="PF02239">
    <property type="entry name" value="Cytochrom_D1"/>
    <property type="match status" value="1"/>
</dbReference>
<evidence type="ECO:0000256" key="1">
    <source>
        <dbReference type="SAM" id="Phobius"/>
    </source>
</evidence>
<keyword evidence="4" id="KW-1185">Reference proteome</keyword>
<proteinExistence type="predicted"/>
<dbReference type="SUPFAM" id="SSF50974">
    <property type="entry name" value="Nitrous oxide reductase, N-terminal domain"/>
    <property type="match status" value="1"/>
</dbReference>
<protein>
    <submittedName>
        <fullName evidence="3">PKD domain-containing protein</fullName>
    </submittedName>
</protein>
<evidence type="ECO:0000259" key="2">
    <source>
        <dbReference type="PROSITE" id="PS50093"/>
    </source>
</evidence>
<sequence length="629" mass="64113">MKKITCDETHRGCVLMKAFGIPVLVLLMLVSITGAVPFAYITNSANDTISVIDMATNNVTTTVPVGSGPGGVAVTPDGTKVYVANSNDGTVSVIDTGTITVISTVNIGTESGLTGVAVNSAGTKVYVVGNNGTVSVIDTATNNVTATVNVGSGSQGVAVDPDGLKVYVTNDGDGTVSVIDTTTNNVTATVNVGKYLSGGAANSAGTKGYIVNIVSNIISVIKMENNVTSTSNVAGQLVGVAVNPAGTKVYVANSNDGTVSVIDTATNNVTATVNVGSKPAGVAVNPAGTKLYMTNWYENGGGTVSVIDTTANNVTDTVNVGSKPAGVAVTPDGTKVCVANYGSNTVSVIDTATNTVTTTMKVEGGPCGVALNPAVEKPLFSVANFSSNVTSGIMPLTVSFTDTSTGSPTSWKWSFGDGNNSTDQNPVYTYSKIGKYTVKFSENNSAGISRVTKSKYITVTNGVVAPNANFIASFTDGKAPLGVTFTDTSTGSPSSWKWSFGDGNNSTDQNPANVYSKAGNYTVKLTVNNSAGSSMATKSKYINVLIPPVAAFSASPTKGKAPLTVTFKDKSKGSPSSGTWSFGDGNTSEAENPVNIYSKAGNYTVTLTATNAAGNNTTMKSEYIKVNKK</sequence>
<dbReference type="Gene3D" id="2.130.10.10">
    <property type="entry name" value="YVTN repeat-like/Quinoprotein amine dehydrogenase"/>
    <property type="match status" value="2"/>
</dbReference>
<feature type="domain" description="PKD" evidence="2">
    <location>
        <begin position="381"/>
        <end position="464"/>
    </location>
</feature>
<feature type="domain" description="PKD" evidence="2">
    <location>
        <begin position="466"/>
        <end position="549"/>
    </location>
</feature>
<dbReference type="Gene3D" id="2.60.40.10">
    <property type="entry name" value="Immunoglobulins"/>
    <property type="match status" value="3"/>
</dbReference>
<dbReference type="InterPro" id="IPR000601">
    <property type="entry name" value="PKD_dom"/>
</dbReference>
<keyword evidence="1" id="KW-0472">Membrane</keyword>
<dbReference type="PANTHER" id="PTHR47197">
    <property type="entry name" value="PROTEIN NIRF"/>
    <property type="match status" value="1"/>
</dbReference>
<feature type="transmembrane region" description="Helical" evidence="1">
    <location>
        <begin position="21"/>
        <end position="41"/>
    </location>
</feature>
<dbReference type="CDD" id="cd00146">
    <property type="entry name" value="PKD"/>
    <property type="match status" value="3"/>
</dbReference>
<evidence type="ECO:0000313" key="4">
    <source>
        <dbReference type="Proteomes" id="UP001246244"/>
    </source>
</evidence>
<name>A0ABU2D5W8_9EURY</name>
<dbReference type="Pfam" id="PF18911">
    <property type="entry name" value="PKD_4"/>
    <property type="match status" value="3"/>
</dbReference>
<dbReference type="InterPro" id="IPR022409">
    <property type="entry name" value="PKD/Chitinase_dom"/>
</dbReference>
<dbReference type="InterPro" id="IPR011964">
    <property type="entry name" value="YVTN_b-propeller_repeat"/>
</dbReference>
<dbReference type="NCBIfam" id="TIGR02276">
    <property type="entry name" value="beta_rpt_yvtn"/>
    <property type="match status" value="7"/>
</dbReference>
<dbReference type="SMART" id="SM00564">
    <property type="entry name" value="PQQ"/>
    <property type="match status" value="4"/>
</dbReference>
<dbReference type="InterPro" id="IPR018391">
    <property type="entry name" value="PQQ_b-propeller_rpt"/>
</dbReference>
<dbReference type="PANTHER" id="PTHR47197:SF3">
    <property type="entry name" value="DIHYDRO-HEME D1 DEHYDROGENASE"/>
    <property type="match status" value="1"/>
</dbReference>
<dbReference type="SMART" id="SM00320">
    <property type="entry name" value="WD40"/>
    <property type="match status" value="4"/>
</dbReference>
<dbReference type="SMART" id="SM00089">
    <property type="entry name" value="PKD"/>
    <property type="match status" value="3"/>
</dbReference>
<dbReference type="InterPro" id="IPR019405">
    <property type="entry name" value="Lactonase_7-beta_prop"/>
</dbReference>
<dbReference type="InterPro" id="IPR011048">
    <property type="entry name" value="Haem_d1_sf"/>
</dbReference>
<feature type="domain" description="PKD" evidence="2">
    <location>
        <begin position="548"/>
        <end position="629"/>
    </location>
</feature>
<dbReference type="SUPFAM" id="SSF51004">
    <property type="entry name" value="C-terminal (heme d1) domain of cytochrome cd1-nitrite reductase"/>
    <property type="match status" value="1"/>
</dbReference>
<evidence type="ECO:0000313" key="3">
    <source>
        <dbReference type="EMBL" id="MDR7667257.1"/>
    </source>
</evidence>
<dbReference type="InterPro" id="IPR001680">
    <property type="entry name" value="WD40_rpt"/>
</dbReference>
<dbReference type="RefSeq" id="WP_310577285.1">
    <property type="nucleotide sequence ID" value="NZ_JAVKPK010000112.1"/>
</dbReference>
<gene>
    <name evidence="3" type="ORF">RG963_16040</name>
</gene>
<dbReference type="EMBL" id="JAVKPK010000112">
    <property type="protein sequence ID" value="MDR7667257.1"/>
    <property type="molecule type" value="Genomic_DNA"/>
</dbReference>
<keyword evidence="1" id="KW-1133">Transmembrane helix</keyword>
<dbReference type="InterPro" id="IPR013783">
    <property type="entry name" value="Ig-like_fold"/>
</dbReference>
<keyword evidence="1" id="KW-0812">Transmembrane</keyword>